<evidence type="ECO:0000313" key="4">
    <source>
        <dbReference type="WBParaSite" id="SBAD_0000901301-mRNA-1"/>
    </source>
</evidence>
<feature type="region of interest" description="Disordered" evidence="1">
    <location>
        <begin position="182"/>
        <end position="295"/>
    </location>
</feature>
<dbReference type="AlphaFoldDB" id="A0A183IYK2"/>
<evidence type="ECO:0000256" key="1">
    <source>
        <dbReference type="SAM" id="MobiDB-lite"/>
    </source>
</evidence>
<protein>
    <submittedName>
        <fullName evidence="4">LEDGF domain-containing protein</fullName>
    </submittedName>
</protein>
<organism evidence="4">
    <name type="scientific">Soboliphyme baturini</name>
    <dbReference type="NCBI Taxonomy" id="241478"/>
    <lineage>
        <taxon>Eukaryota</taxon>
        <taxon>Metazoa</taxon>
        <taxon>Ecdysozoa</taxon>
        <taxon>Nematoda</taxon>
        <taxon>Enoplea</taxon>
        <taxon>Dorylaimia</taxon>
        <taxon>Dioctophymatida</taxon>
        <taxon>Dioctophymatoidea</taxon>
        <taxon>Soboliphymatidae</taxon>
        <taxon>Soboliphyme</taxon>
    </lineage>
</organism>
<feature type="region of interest" description="Disordered" evidence="1">
    <location>
        <begin position="131"/>
        <end position="156"/>
    </location>
</feature>
<evidence type="ECO:0000313" key="2">
    <source>
        <dbReference type="EMBL" id="VDP18700.1"/>
    </source>
</evidence>
<dbReference type="WBParaSite" id="SBAD_0000901301-mRNA-1">
    <property type="protein sequence ID" value="SBAD_0000901301-mRNA-1"/>
    <property type="gene ID" value="SBAD_0000901301"/>
</dbReference>
<feature type="compositionally biased region" description="Basic and acidic residues" evidence="1">
    <location>
        <begin position="198"/>
        <end position="209"/>
    </location>
</feature>
<feature type="compositionally biased region" description="Basic and acidic residues" evidence="1">
    <location>
        <begin position="284"/>
        <end position="295"/>
    </location>
</feature>
<evidence type="ECO:0000313" key="3">
    <source>
        <dbReference type="Proteomes" id="UP000270296"/>
    </source>
</evidence>
<proteinExistence type="predicted"/>
<gene>
    <name evidence="2" type="ORF">SBAD_LOCUS8700</name>
</gene>
<dbReference type="Proteomes" id="UP000270296">
    <property type="component" value="Unassembled WGS sequence"/>
</dbReference>
<accession>A0A183IYK2</accession>
<keyword evidence="3" id="KW-1185">Reference proteome</keyword>
<name>A0A183IYK2_9BILA</name>
<feature type="compositionally biased region" description="Polar residues" evidence="1">
    <location>
        <begin position="210"/>
        <end position="225"/>
    </location>
</feature>
<reference evidence="2 3" key="2">
    <citation type="submission" date="2018-11" db="EMBL/GenBank/DDBJ databases">
        <authorList>
            <consortium name="Pathogen Informatics"/>
        </authorList>
    </citation>
    <scope>NUCLEOTIDE SEQUENCE [LARGE SCALE GENOMIC DNA]</scope>
</reference>
<feature type="compositionally biased region" description="Low complexity" evidence="1">
    <location>
        <begin position="138"/>
        <end position="147"/>
    </location>
</feature>
<dbReference type="EMBL" id="UZAM01011869">
    <property type="protein sequence ID" value="VDP18700.1"/>
    <property type="molecule type" value="Genomic_DNA"/>
</dbReference>
<sequence length="295" mass="32740">MDHRSQLRKIAKQIPPCWPKPSSNADTIDSFLVIQLADKVKALFLEVSKVLDDLLQFIEDQKIVMLRRTYSGIMDVRASTIRNNEQSASEAESIVSVEDDGYPAAQNSPDLQEREHENICFQKTVQKEESSVVEEDFSNNNNSSENNARPKERRRVTGAMCTAADDKGPICETDVGCPDRNSLHPSAKTENPPAMLKLAERASEMKTDNEASTSHINLSTESPDQVTPVEAPRPVTLPQPSQNTEDVKQRTESAHHVDANFQQQLKSGGVDDGPVHGVNQESAQEERHAQTECPI</sequence>
<reference evidence="4" key="1">
    <citation type="submission" date="2016-06" db="UniProtKB">
        <authorList>
            <consortium name="WormBaseParasite"/>
        </authorList>
    </citation>
    <scope>IDENTIFICATION</scope>
</reference>
<feature type="compositionally biased region" description="Basic and acidic residues" evidence="1">
    <location>
        <begin position="245"/>
        <end position="258"/>
    </location>
</feature>